<gene>
    <name evidence="1" type="ORF">FKG94_03445</name>
</gene>
<proteinExistence type="predicted"/>
<name>A0A545U714_9GAMM</name>
<evidence type="ECO:0000313" key="1">
    <source>
        <dbReference type="EMBL" id="TQV85252.1"/>
    </source>
</evidence>
<keyword evidence="2" id="KW-1185">Reference proteome</keyword>
<dbReference type="OrthoDB" id="9759996at2"/>
<dbReference type="Pfam" id="PF11739">
    <property type="entry name" value="YdbH-like"/>
    <property type="match status" value="1"/>
</dbReference>
<dbReference type="AlphaFoldDB" id="A0A545U714"/>
<reference evidence="1 2" key="1">
    <citation type="submission" date="2019-06" db="EMBL/GenBank/DDBJ databases">
        <title>Whole genome sequence for Cellvibrionaceae sp. R142.</title>
        <authorList>
            <person name="Wang G."/>
        </authorList>
    </citation>
    <scope>NUCLEOTIDE SEQUENCE [LARGE SCALE GENOMIC DNA]</scope>
    <source>
        <strain evidence="1 2">R142</strain>
    </source>
</reference>
<sequence>MKKQVTIASLIFIGLIFVALILLLALRQTVAKLAVETALADTSLTLEQLQGLELHWEYARLEELALRPDNFPEPIRLRGIEARFSLPDGRLETITIDHLWLPSEAGGQTATDAEAPLLVSDLIRTLHELPLQGLNVTRITWGQQPVAEQLQWRRSNDGQQLRARHHNFLLTLALQTTAAPGAAAELGGQLQLRRDNDELLLSTFDLEYTAAGYLSQITLTVMQEDWNEALDSLRHPFPAVAAVSDARGKLDLSLHTTIADNLDTALQDGLEITLTPALDINLGYTDATLPVPAFATRVEVNRPITLSARQEDVLSLAIDIPALQISASAPGDRVTSALHLDNIHCRYRQTVDCSGNLDLAFSATEFTVHDFTAQSITGGTRGTLTIIGNNIDTTVTSTELLQAQQLRHRDVVVSDLALSAPSALHISFDAATSAVALNADRLQLDLTDLTQAGNTLTSKLILDDLQLNQAETLAFEAGFSASPIVVDIPDHALPRFAVDGNIAARDNRLTLAASLNSDTARPLIAIEVDHHLLKQTGSAELRSATIPFDQKANKLSRHFSRWPLQLDILAGDWTMNGQLAWRQADADWHLTGRLDQQLGKLAGYYKDYAFTDLDSTLAAQLTAAGPWVSVKPAQVDIGLLDIGLPVTDLAARFSFDSGSPQLEVHRLQAALLGGQVSTADIVYRPGQGDTNAVVAIDNIDLGELVRLTASEDISASGKVSGKLPFVIGPDGLRMEQGQLGALQPGGVLAYHPDPQTLQAIAENPTTKFAYDVLSNYHYSTLDTQIRYQPDGWMVLANRMYGVNPDLNNGQPIKLNPKIEVNALDTLRSLRVSRTVSDFFENQLGNP</sequence>
<evidence type="ECO:0000313" key="2">
    <source>
        <dbReference type="Proteomes" id="UP000319732"/>
    </source>
</evidence>
<dbReference type="RefSeq" id="WP_142902799.1">
    <property type="nucleotide sequence ID" value="NZ_ML660088.1"/>
</dbReference>
<organism evidence="1 2">
    <name type="scientific">Exilibacterium tricleocarpae</name>
    <dbReference type="NCBI Taxonomy" id="2591008"/>
    <lineage>
        <taxon>Bacteria</taxon>
        <taxon>Pseudomonadati</taxon>
        <taxon>Pseudomonadota</taxon>
        <taxon>Gammaproteobacteria</taxon>
        <taxon>Cellvibrionales</taxon>
        <taxon>Cellvibrionaceae</taxon>
        <taxon>Exilibacterium</taxon>
    </lineage>
</organism>
<dbReference type="EMBL" id="VHSG01000004">
    <property type="protein sequence ID" value="TQV85252.1"/>
    <property type="molecule type" value="Genomic_DNA"/>
</dbReference>
<accession>A0A545U714</accession>
<dbReference type="InterPro" id="IPR021730">
    <property type="entry name" value="YdbH"/>
</dbReference>
<comment type="caution">
    <text evidence="1">The sequence shown here is derived from an EMBL/GenBank/DDBJ whole genome shotgun (WGS) entry which is preliminary data.</text>
</comment>
<protein>
    <submittedName>
        <fullName evidence="1">Uncharacterized protein</fullName>
    </submittedName>
</protein>
<dbReference type="Proteomes" id="UP000319732">
    <property type="component" value="Unassembled WGS sequence"/>
</dbReference>